<dbReference type="SMART" id="SM00398">
    <property type="entry name" value="HMG"/>
    <property type="match status" value="1"/>
</dbReference>
<organism evidence="5">
    <name type="scientific">Corethron hystrix</name>
    <dbReference type="NCBI Taxonomy" id="216773"/>
    <lineage>
        <taxon>Eukaryota</taxon>
        <taxon>Sar</taxon>
        <taxon>Stramenopiles</taxon>
        <taxon>Ochrophyta</taxon>
        <taxon>Bacillariophyta</taxon>
        <taxon>Coscinodiscophyceae</taxon>
        <taxon>Corethrophycidae</taxon>
        <taxon>Corethrales</taxon>
        <taxon>Corethraceae</taxon>
        <taxon>Corethron</taxon>
    </lineage>
</organism>
<evidence type="ECO:0000313" key="5">
    <source>
        <dbReference type="EMBL" id="CAD8895379.1"/>
    </source>
</evidence>
<dbReference type="InterPro" id="IPR009071">
    <property type="entry name" value="HMG_box_dom"/>
</dbReference>
<evidence type="ECO:0000256" key="2">
    <source>
        <dbReference type="PROSITE-ProRule" id="PRU00267"/>
    </source>
</evidence>
<keyword evidence="1 2" id="KW-0238">DNA-binding</keyword>
<protein>
    <recommendedName>
        <fullName evidence="4">HMG box domain-containing protein</fullName>
    </recommendedName>
</protein>
<evidence type="ECO:0000313" key="6">
    <source>
        <dbReference type="EMBL" id="CAD8895382.1"/>
    </source>
</evidence>
<feature type="DNA-binding region" description="HMG box" evidence="2">
    <location>
        <begin position="14"/>
        <end position="82"/>
    </location>
</feature>
<dbReference type="GO" id="GO:0005634">
    <property type="term" value="C:nucleus"/>
    <property type="evidence" value="ECO:0007669"/>
    <property type="project" value="UniProtKB-UniRule"/>
</dbReference>
<evidence type="ECO:0000259" key="4">
    <source>
        <dbReference type="PROSITE" id="PS50118"/>
    </source>
</evidence>
<dbReference type="Pfam" id="PF00505">
    <property type="entry name" value="HMG_box"/>
    <property type="match status" value="2"/>
</dbReference>
<dbReference type="SUPFAM" id="SSF47095">
    <property type="entry name" value="HMG-box"/>
    <property type="match status" value="2"/>
</dbReference>
<dbReference type="AlphaFoldDB" id="A0A6U5JPR2"/>
<gene>
    <name evidence="5" type="ORF">CHYS00102_LOCUS22593</name>
    <name evidence="6" type="ORF">CHYS00102_LOCUS22596</name>
</gene>
<evidence type="ECO:0000256" key="3">
    <source>
        <dbReference type="SAM" id="MobiDB-lite"/>
    </source>
</evidence>
<dbReference type="PROSITE" id="PS50118">
    <property type="entry name" value="HMG_BOX_2"/>
    <property type="match status" value="1"/>
</dbReference>
<dbReference type="EMBL" id="HBFR01031127">
    <property type="protein sequence ID" value="CAD8895382.1"/>
    <property type="molecule type" value="Transcribed_RNA"/>
</dbReference>
<name>A0A6U5JPR2_9STRA</name>
<dbReference type="GO" id="GO:0003677">
    <property type="term" value="F:DNA binding"/>
    <property type="evidence" value="ECO:0007669"/>
    <property type="project" value="UniProtKB-UniRule"/>
</dbReference>
<reference evidence="5" key="1">
    <citation type="submission" date="2021-01" db="EMBL/GenBank/DDBJ databases">
        <authorList>
            <person name="Corre E."/>
            <person name="Pelletier E."/>
            <person name="Niang G."/>
            <person name="Scheremetjew M."/>
            <person name="Finn R."/>
            <person name="Kale V."/>
            <person name="Holt S."/>
            <person name="Cochrane G."/>
            <person name="Meng A."/>
            <person name="Brown T."/>
            <person name="Cohen L."/>
        </authorList>
    </citation>
    <scope>NUCLEOTIDE SEQUENCE</scope>
    <source>
        <strain evidence="5">308</strain>
    </source>
</reference>
<dbReference type="Gene3D" id="1.10.30.10">
    <property type="entry name" value="High mobility group box domain"/>
    <property type="match status" value="2"/>
</dbReference>
<dbReference type="InterPro" id="IPR050342">
    <property type="entry name" value="HMGB"/>
</dbReference>
<sequence>MAAKRKGKKDPNMPKRGMSAFIFFSNHRRPLIKQANPKATFGDLAKLVSEEFKAITSEEMKSWQAKADKDKARYLKEMETYVPPSPSEDSDSDSDAPRKKKKIKKKKDPNAPKKGMSAFMLFSIATRPTLKKENPNATFGELVSCFPRVLTLFQN</sequence>
<feature type="domain" description="HMG box" evidence="4">
    <location>
        <begin position="14"/>
        <end position="82"/>
    </location>
</feature>
<dbReference type="PANTHER" id="PTHR48112">
    <property type="entry name" value="HIGH MOBILITY GROUP PROTEIN DSP1"/>
    <property type="match status" value="1"/>
</dbReference>
<dbReference type="EMBL" id="HBFR01031124">
    <property type="protein sequence ID" value="CAD8895379.1"/>
    <property type="molecule type" value="Transcribed_RNA"/>
</dbReference>
<evidence type="ECO:0000256" key="1">
    <source>
        <dbReference type="ARBA" id="ARBA00023125"/>
    </source>
</evidence>
<accession>A0A6U5JPR2</accession>
<proteinExistence type="predicted"/>
<feature type="compositionally biased region" description="Basic residues" evidence="3">
    <location>
        <begin position="98"/>
        <end position="107"/>
    </location>
</feature>
<dbReference type="InterPro" id="IPR036910">
    <property type="entry name" value="HMG_box_dom_sf"/>
</dbReference>
<feature type="region of interest" description="Disordered" evidence="3">
    <location>
        <begin position="77"/>
        <end position="115"/>
    </location>
</feature>
<keyword evidence="2" id="KW-0539">Nucleus</keyword>